<reference evidence="4" key="1">
    <citation type="submission" date="2021-02" db="EMBL/GenBank/DDBJ databases">
        <authorList>
            <person name="Nowell W R."/>
        </authorList>
    </citation>
    <scope>NUCLEOTIDE SEQUENCE</scope>
</reference>
<organism evidence="4 5">
    <name type="scientific">Rotaria socialis</name>
    <dbReference type="NCBI Taxonomy" id="392032"/>
    <lineage>
        <taxon>Eukaryota</taxon>
        <taxon>Metazoa</taxon>
        <taxon>Spiralia</taxon>
        <taxon>Gnathifera</taxon>
        <taxon>Rotifera</taxon>
        <taxon>Eurotatoria</taxon>
        <taxon>Bdelloidea</taxon>
        <taxon>Philodinida</taxon>
        <taxon>Philodinidae</taxon>
        <taxon>Rotaria</taxon>
    </lineage>
</organism>
<feature type="region of interest" description="Disordered" evidence="1">
    <location>
        <begin position="62"/>
        <end position="84"/>
    </location>
</feature>
<sequence>EQLTIALLETLTKTAVITYDQLKTGILRLFEDMEDIQLDVPNVCEQLQSLLKQLESKKIVNQDISSKVPQKNRKRSTNGDENNK</sequence>
<dbReference type="Pfam" id="PF02847">
    <property type="entry name" value="MA3"/>
    <property type="match status" value="1"/>
</dbReference>
<feature type="non-terminal residue" evidence="4">
    <location>
        <position position="1"/>
    </location>
</feature>
<dbReference type="Proteomes" id="UP000663873">
    <property type="component" value="Unassembled WGS sequence"/>
</dbReference>
<evidence type="ECO:0000313" key="3">
    <source>
        <dbReference type="EMBL" id="CAF4760019.1"/>
    </source>
</evidence>
<dbReference type="Proteomes" id="UP000663848">
    <property type="component" value="Unassembled WGS sequence"/>
</dbReference>
<feature type="domain" description="MI" evidence="2">
    <location>
        <begin position="1"/>
        <end position="70"/>
    </location>
</feature>
<dbReference type="Gene3D" id="1.25.40.180">
    <property type="match status" value="1"/>
</dbReference>
<protein>
    <recommendedName>
        <fullName evidence="2">MI domain-containing protein</fullName>
    </recommendedName>
</protein>
<evidence type="ECO:0000256" key="1">
    <source>
        <dbReference type="SAM" id="MobiDB-lite"/>
    </source>
</evidence>
<comment type="caution">
    <text evidence="4">The sequence shown here is derived from an EMBL/GenBank/DDBJ whole genome shotgun (WGS) entry which is preliminary data.</text>
</comment>
<evidence type="ECO:0000313" key="6">
    <source>
        <dbReference type="Proteomes" id="UP000663873"/>
    </source>
</evidence>
<dbReference type="SUPFAM" id="SSF48371">
    <property type="entry name" value="ARM repeat"/>
    <property type="match status" value="1"/>
</dbReference>
<dbReference type="InterPro" id="IPR016024">
    <property type="entry name" value="ARM-type_fold"/>
</dbReference>
<dbReference type="InterPro" id="IPR003891">
    <property type="entry name" value="Initiation_fac_eIF4g_MI"/>
</dbReference>
<gene>
    <name evidence="4" type="ORF">QYT958_LOCUS38448</name>
    <name evidence="3" type="ORF">UJA718_LOCUS39391</name>
</gene>
<dbReference type="EMBL" id="CAJOBP010041694">
    <property type="protein sequence ID" value="CAF4760019.1"/>
    <property type="molecule type" value="Genomic_DNA"/>
</dbReference>
<evidence type="ECO:0000259" key="2">
    <source>
        <dbReference type="PROSITE" id="PS51366"/>
    </source>
</evidence>
<evidence type="ECO:0000313" key="5">
    <source>
        <dbReference type="Proteomes" id="UP000663848"/>
    </source>
</evidence>
<keyword evidence="6" id="KW-1185">Reference proteome</keyword>
<accession>A0A822AET0</accession>
<dbReference type="PROSITE" id="PS51366">
    <property type="entry name" value="MI"/>
    <property type="match status" value="1"/>
</dbReference>
<dbReference type="AlphaFoldDB" id="A0A822AET0"/>
<name>A0A822AET0_9BILA</name>
<dbReference type="EMBL" id="CAJOBR010033678">
    <property type="protein sequence ID" value="CAF5004193.1"/>
    <property type="molecule type" value="Genomic_DNA"/>
</dbReference>
<proteinExistence type="predicted"/>
<evidence type="ECO:0000313" key="4">
    <source>
        <dbReference type="EMBL" id="CAF5004193.1"/>
    </source>
</evidence>